<evidence type="ECO:0000256" key="3">
    <source>
        <dbReference type="SAM" id="Phobius"/>
    </source>
</evidence>
<dbReference type="PANTHER" id="PTHR42680">
    <property type="entry name" value="DCTP DEAMINASE"/>
    <property type="match status" value="1"/>
</dbReference>
<dbReference type="Gene3D" id="2.70.40.10">
    <property type="match status" value="1"/>
</dbReference>
<feature type="transmembrane region" description="Helical" evidence="3">
    <location>
        <begin position="212"/>
        <end position="232"/>
    </location>
</feature>
<organism evidence="4 5">
    <name type="scientific">Myroides odoratus</name>
    <name type="common">Flavobacterium odoratum</name>
    <dbReference type="NCBI Taxonomy" id="256"/>
    <lineage>
        <taxon>Bacteria</taxon>
        <taxon>Pseudomonadati</taxon>
        <taxon>Bacteroidota</taxon>
        <taxon>Flavobacteriia</taxon>
        <taxon>Flavobacteriales</taxon>
        <taxon>Flavobacteriaceae</taxon>
        <taxon>Myroides</taxon>
    </lineage>
</organism>
<dbReference type="InterPro" id="IPR011962">
    <property type="entry name" value="dCTP_deaminase"/>
</dbReference>
<evidence type="ECO:0000256" key="1">
    <source>
        <dbReference type="ARBA" id="ARBA00022801"/>
    </source>
</evidence>
<keyword evidence="3" id="KW-0472">Membrane</keyword>
<reference evidence="4 5" key="1">
    <citation type="submission" date="2021-01" db="EMBL/GenBank/DDBJ databases">
        <title>FDA dAtabase for Regulatory Grade micrObial Sequences (FDA-ARGOS): Supporting development and validation of Infectious Disease Dx tests.</title>
        <authorList>
            <person name="Sproer C."/>
            <person name="Gronow S."/>
            <person name="Severitt S."/>
            <person name="Schroder I."/>
            <person name="Tallon L."/>
            <person name="Sadzewicz L."/>
            <person name="Zhao X."/>
            <person name="Boylan J."/>
            <person name="Ott S."/>
            <person name="Bowen H."/>
            <person name="Vavikolanu K."/>
            <person name="Mehta A."/>
            <person name="Aluvathingal J."/>
            <person name="Nadendla S."/>
            <person name="Lowell S."/>
            <person name="Myers T."/>
            <person name="Yan Y."/>
            <person name="Sichtig H."/>
        </authorList>
    </citation>
    <scope>NUCLEOTIDE SEQUENCE [LARGE SCALE GENOMIC DNA]</scope>
    <source>
        <strain evidence="4 5">FDAARGOS_1131</strain>
    </source>
</reference>
<gene>
    <name evidence="4" type="ORF">I6I88_05655</name>
</gene>
<evidence type="ECO:0000313" key="5">
    <source>
        <dbReference type="Proteomes" id="UP000596202"/>
    </source>
</evidence>
<proteinExistence type="predicted"/>
<dbReference type="OrthoDB" id="798159at2"/>
<dbReference type="Pfam" id="PF22769">
    <property type="entry name" value="DCD"/>
    <property type="match status" value="1"/>
</dbReference>
<keyword evidence="1" id="KW-0378">Hydrolase</keyword>
<keyword evidence="3" id="KW-0812">Transmembrane</keyword>
<dbReference type="GO" id="GO:0008829">
    <property type="term" value="F:dCTP deaminase activity"/>
    <property type="evidence" value="ECO:0007669"/>
    <property type="project" value="InterPro"/>
</dbReference>
<keyword evidence="2" id="KW-0546">Nucleotide metabolism</keyword>
<dbReference type="InterPro" id="IPR036157">
    <property type="entry name" value="dUTPase-like_sf"/>
</dbReference>
<dbReference type="GO" id="GO:0006229">
    <property type="term" value="P:dUTP biosynthetic process"/>
    <property type="evidence" value="ECO:0007669"/>
    <property type="project" value="InterPro"/>
</dbReference>
<accession>A0A9Q6ZEI4</accession>
<dbReference type="EMBL" id="CP068108">
    <property type="protein sequence ID" value="QQU01236.1"/>
    <property type="molecule type" value="Genomic_DNA"/>
</dbReference>
<keyword evidence="3" id="KW-1133">Transmembrane helix</keyword>
<dbReference type="RefSeq" id="WP_002991659.1">
    <property type="nucleotide sequence ID" value="NZ_CP068108.1"/>
</dbReference>
<dbReference type="GeneID" id="93527129"/>
<dbReference type="SUPFAM" id="SSF51283">
    <property type="entry name" value="dUTPase-like"/>
    <property type="match status" value="1"/>
</dbReference>
<sequence length="283" mass="32106">MAFIGGQDLARLLVYGKIILNDEHKCNYKPSRIKQASYELSLGNEVYLTDNENKIKTYLDDKNDVITINPGQFALLLTEEVVKVPNNLLGFISIKATEKLKGLINVSGFHVDPGFKGKLLFSVYNASPSKIQLTKGKQYFLIWFSELKNPLGEEYIYKNNSHQNQNSIDSKYTSPLINGEIASPHELLSKIKLNENKIASVENTNSLKNEKVLWAVSIGITLLVTLNIAFWINKGKDINAYNEGVKSIENKITNERLDKLERIFLSLYKQDSLKKVYSKDVKQ</sequence>
<dbReference type="PANTHER" id="PTHR42680:SF3">
    <property type="entry name" value="DCTP DEAMINASE"/>
    <property type="match status" value="1"/>
</dbReference>
<protein>
    <submittedName>
        <fullName evidence="4">Deoxycytidine triphosphate deaminase</fullName>
    </submittedName>
</protein>
<name>A0A9Q6ZEI4_MYROD</name>
<dbReference type="AlphaFoldDB" id="A0A9Q6ZEI4"/>
<dbReference type="CDD" id="cd07557">
    <property type="entry name" value="trimeric_dUTPase"/>
    <property type="match status" value="1"/>
</dbReference>
<dbReference type="Proteomes" id="UP000596202">
    <property type="component" value="Chromosome"/>
</dbReference>
<dbReference type="InterPro" id="IPR033704">
    <property type="entry name" value="dUTPase_trimeric"/>
</dbReference>
<evidence type="ECO:0000256" key="2">
    <source>
        <dbReference type="ARBA" id="ARBA00023080"/>
    </source>
</evidence>
<evidence type="ECO:0000313" key="4">
    <source>
        <dbReference type="EMBL" id="QQU01236.1"/>
    </source>
</evidence>